<dbReference type="Pfam" id="PF00753">
    <property type="entry name" value="Lactamase_B"/>
    <property type="match status" value="1"/>
</dbReference>
<evidence type="ECO:0000256" key="3">
    <source>
        <dbReference type="ARBA" id="ARBA00006759"/>
    </source>
</evidence>
<dbReference type="GO" id="GO:0004416">
    <property type="term" value="F:hydroxyacylglutathione hydrolase activity"/>
    <property type="evidence" value="ECO:0007669"/>
    <property type="project" value="UniProtKB-EC"/>
</dbReference>
<feature type="domain" description="Metallo-beta-lactamase" evidence="8">
    <location>
        <begin position="15"/>
        <end position="173"/>
    </location>
</feature>
<organism evidence="9 10">
    <name type="scientific">Dongia sedimenti</name>
    <dbReference type="NCBI Taxonomy" id="3064282"/>
    <lineage>
        <taxon>Bacteria</taxon>
        <taxon>Pseudomonadati</taxon>
        <taxon>Pseudomonadota</taxon>
        <taxon>Alphaproteobacteria</taxon>
        <taxon>Rhodospirillales</taxon>
        <taxon>Dongiaceae</taxon>
        <taxon>Dongia</taxon>
    </lineage>
</organism>
<evidence type="ECO:0000256" key="1">
    <source>
        <dbReference type="ARBA" id="ARBA00001623"/>
    </source>
</evidence>
<dbReference type="EC" id="3.1.2.6" evidence="7"/>
<feature type="binding site" evidence="7">
    <location>
        <position position="116"/>
    </location>
    <ligand>
        <name>Zn(2+)</name>
        <dbReference type="ChEBI" id="CHEBI:29105"/>
        <label>1</label>
    </ligand>
</feature>
<comment type="cofactor">
    <cofactor evidence="7">
        <name>Zn(2+)</name>
        <dbReference type="ChEBI" id="CHEBI:29105"/>
    </cofactor>
    <text evidence="7">Binds 2 Zn(2+) ions per subunit.</text>
</comment>
<evidence type="ECO:0000256" key="4">
    <source>
        <dbReference type="ARBA" id="ARBA00022723"/>
    </source>
</evidence>
<accession>A0ABU0YQ63</accession>
<dbReference type="SMART" id="SM00849">
    <property type="entry name" value="Lactamase_B"/>
    <property type="match status" value="1"/>
</dbReference>
<dbReference type="EMBL" id="JAUYVI010000006">
    <property type="protein sequence ID" value="MDQ7249844.1"/>
    <property type="molecule type" value="Genomic_DNA"/>
</dbReference>
<dbReference type="RefSeq" id="WP_379958310.1">
    <property type="nucleotide sequence ID" value="NZ_JAUYVI010000006.1"/>
</dbReference>
<dbReference type="InterPro" id="IPR050110">
    <property type="entry name" value="Glyoxalase_II_hydrolase"/>
</dbReference>
<dbReference type="NCBIfam" id="TIGR03413">
    <property type="entry name" value="GSH_gloB"/>
    <property type="match status" value="1"/>
</dbReference>
<name>A0ABU0YQ63_9PROT</name>
<dbReference type="CDD" id="cd07723">
    <property type="entry name" value="hydroxyacylglutathione_hydrolase_MBL-fold"/>
    <property type="match status" value="1"/>
</dbReference>
<evidence type="ECO:0000256" key="5">
    <source>
        <dbReference type="ARBA" id="ARBA00022801"/>
    </source>
</evidence>
<dbReference type="PIRSF" id="PIRSF005457">
    <property type="entry name" value="Glx"/>
    <property type="match status" value="1"/>
</dbReference>
<evidence type="ECO:0000259" key="8">
    <source>
        <dbReference type="SMART" id="SM00849"/>
    </source>
</evidence>
<comment type="similarity">
    <text evidence="3 7">Belongs to the metallo-beta-lactamase superfamily. Glyoxalase II family.</text>
</comment>
<keyword evidence="4 7" id="KW-0479">Metal-binding</keyword>
<dbReference type="InterPro" id="IPR032282">
    <property type="entry name" value="HAGH_C"/>
</dbReference>
<proteinExistence type="inferred from homology"/>
<evidence type="ECO:0000256" key="7">
    <source>
        <dbReference type="HAMAP-Rule" id="MF_01374"/>
    </source>
</evidence>
<keyword evidence="5 7" id="KW-0378">Hydrolase</keyword>
<evidence type="ECO:0000256" key="2">
    <source>
        <dbReference type="ARBA" id="ARBA00004963"/>
    </source>
</evidence>
<dbReference type="InterPro" id="IPR017782">
    <property type="entry name" value="Hydroxyacylglutathione_Hdrlase"/>
</dbReference>
<dbReference type="Proteomes" id="UP001230156">
    <property type="component" value="Unassembled WGS sequence"/>
</dbReference>
<protein>
    <recommendedName>
        <fullName evidence="7">Hydroxyacylglutathione hydrolase</fullName>
        <ecNumber evidence="7">3.1.2.6</ecNumber>
    </recommendedName>
    <alternativeName>
        <fullName evidence="7">Glyoxalase II</fullName>
        <shortName evidence="7">Glx II</shortName>
    </alternativeName>
</protein>
<feature type="binding site" evidence="7">
    <location>
        <position position="60"/>
    </location>
    <ligand>
        <name>Zn(2+)</name>
        <dbReference type="ChEBI" id="CHEBI:29105"/>
        <label>1</label>
    </ligand>
</feature>
<feature type="binding site" evidence="7">
    <location>
        <position position="173"/>
    </location>
    <ligand>
        <name>Zn(2+)</name>
        <dbReference type="ChEBI" id="CHEBI:29105"/>
        <label>2</label>
    </ligand>
</feature>
<feature type="binding site" evidence="7">
    <location>
        <position position="63"/>
    </location>
    <ligand>
        <name>Zn(2+)</name>
        <dbReference type="ChEBI" id="CHEBI:29105"/>
        <label>2</label>
    </ligand>
</feature>
<feature type="binding site" evidence="7">
    <location>
        <position position="58"/>
    </location>
    <ligand>
        <name>Zn(2+)</name>
        <dbReference type="ChEBI" id="CHEBI:29105"/>
        <label>1</label>
    </ligand>
</feature>
<comment type="pathway">
    <text evidence="2 7">Secondary metabolite metabolism; methylglyoxal degradation; (R)-lactate from methylglyoxal: step 2/2.</text>
</comment>
<feature type="binding site" evidence="7">
    <location>
        <position position="135"/>
    </location>
    <ligand>
        <name>Zn(2+)</name>
        <dbReference type="ChEBI" id="CHEBI:29105"/>
        <label>1</label>
    </ligand>
</feature>
<keyword evidence="6 7" id="KW-0862">Zinc</keyword>
<feature type="binding site" evidence="7">
    <location>
        <position position="62"/>
    </location>
    <ligand>
        <name>Zn(2+)</name>
        <dbReference type="ChEBI" id="CHEBI:29105"/>
        <label>2</label>
    </ligand>
</feature>
<dbReference type="PANTHER" id="PTHR43705:SF1">
    <property type="entry name" value="HYDROXYACYLGLUTATHIONE HYDROLASE GLOB"/>
    <property type="match status" value="1"/>
</dbReference>
<evidence type="ECO:0000313" key="10">
    <source>
        <dbReference type="Proteomes" id="UP001230156"/>
    </source>
</evidence>
<comment type="function">
    <text evidence="7">Thiolesterase that catalyzes the hydrolysis of S-D-lactoyl-glutathione to form glutathione and D-lactic acid.</text>
</comment>
<dbReference type="SUPFAM" id="SSF56281">
    <property type="entry name" value="Metallo-hydrolase/oxidoreductase"/>
    <property type="match status" value="1"/>
</dbReference>
<dbReference type="Gene3D" id="3.60.15.10">
    <property type="entry name" value="Ribonuclease Z/Hydroxyacylglutathione hydrolase-like"/>
    <property type="match status" value="1"/>
</dbReference>
<evidence type="ECO:0000313" key="9">
    <source>
        <dbReference type="EMBL" id="MDQ7249844.1"/>
    </source>
</evidence>
<dbReference type="PANTHER" id="PTHR43705">
    <property type="entry name" value="HYDROXYACYLGLUTATHIONE HYDROLASE"/>
    <property type="match status" value="1"/>
</dbReference>
<comment type="subunit">
    <text evidence="7">Monomer.</text>
</comment>
<gene>
    <name evidence="7 9" type="primary">gloB</name>
    <name evidence="9" type="ORF">Q8A70_19300</name>
</gene>
<comment type="catalytic activity">
    <reaction evidence="1 7">
        <text>an S-(2-hydroxyacyl)glutathione + H2O = a 2-hydroxy carboxylate + glutathione + H(+)</text>
        <dbReference type="Rhea" id="RHEA:21864"/>
        <dbReference type="ChEBI" id="CHEBI:15377"/>
        <dbReference type="ChEBI" id="CHEBI:15378"/>
        <dbReference type="ChEBI" id="CHEBI:57925"/>
        <dbReference type="ChEBI" id="CHEBI:58896"/>
        <dbReference type="ChEBI" id="CHEBI:71261"/>
        <dbReference type="EC" id="3.1.2.6"/>
    </reaction>
</comment>
<comment type="caution">
    <text evidence="9">The sequence shown here is derived from an EMBL/GenBank/DDBJ whole genome shotgun (WGS) entry which is preliminary data.</text>
</comment>
<dbReference type="Pfam" id="PF16123">
    <property type="entry name" value="HAGH_C"/>
    <property type="match status" value="1"/>
</dbReference>
<sequence length="257" mass="27791">MPAPLEIALVPMLKDNYAYLLHDAASGATAIVDPSEAEPGLKAAAARGWTITHVLDTHHHNDHCGGNLGIKKKAGAKVVGPAYDRARIPGIDIAVDEQSGFDFAGHHADVLFIPGHTKGHIAFHFPDSKAVFCGDTLFSIGCGRMFEGTPDVMWPSLLKLRALPDDTRIYCGHEYTEANIRFALSADPENAALKQRAEKVKTLRAAGQPTIPATLGEEKQANPFLRADAPELKARFGGKDRPDHEIFGAIRAAKDRF</sequence>
<dbReference type="InterPro" id="IPR035680">
    <property type="entry name" value="Clx_II_MBL"/>
</dbReference>
<dbReference type="InterPro" id="IPR001279">
    <property type="entry name" value="Metallo-B-lactamas"/>
</dbReference>
<dbReference type="HAMAP" id="MF_01374">
    <property type="entry name" value="Glyoxalase_2"/>
    <property type="match status" value="1"/>
</dbReference>
<dbReference type="InterPro" id="IPR036866">
    <property type="entry name" value="RibonucZ/Hydroxyglut_hydro"/>
</dbReference>
<evidence type="ECO:0000256" key="6">
    <source>
        <dbReference type="ARBA" id="ARBA00022833"/>
    </source>
</evidence>
<feature type="binding site" evidence="7">
    <location>
        <position position="135"/>
    </location>
    <ligand>
        <name>Zn(2+)</name>
        <dbReference type="ChEBI" id="CHEBI:29105"/>
        <label>2</label>
    </ligand>
</feature>
<reference evidence="10" key="1">
    <citation type="submission" date="2023-08" db="EMBL/GenBank/DDBJ databases">
        <title>Rhodospirillaceae gen. nov., a novel taxon isolated from the Yangtze River Yuezi River estuary sludge.</title>
        <authorList>
            <person name="Ruan L."/>
        </authorList>
    </citation>
    <scope>NUCLEOTIDE SEQUENCE [LARGE SCALE GENOMIC DNA]</scope>
    <source>
        <strain evidence="10">R-7</strain>
    </source>
</reference>
<keyword evidence="10" id="KW-1185">Reference proteome</keyword>